<evidence type="ECO:0000256" key="1">
    <source>
        <dbReference type="SAM" id="MobiDB-lite"/>
    </source>
</evidence>
<dbReference type="OrthoDB" id="7830at2759"/>
<feature type="region of interest" description="Disordered" evidence="1">
    <location>
        <begin position="91"/>
        <end position="154"/>
    </location>
</feature>
<dbReference type="AlphaFoldDB" id="R7QQZ2"/>
<name>R7QQZ2_CHOCR</name>
<organism evidence="4 5">
    <name type="scientific">Chondrus crispus</name>
    <name type="common">Carrageen Irish moss</name>
    <name type="synonym">Polymorpha crispa</name>
    <dbReference type="NCBI Taxonomy" id="2769"/>
    <lineage>
        <taxon>Eukaryota</taxon>
        <taxon>Rhodophyta</taxon>
        <taxon>Florideophyceae</taxon>
        <taxon>Rhodymeniophycidae</taxon>
        <taxon>Gigartinales</taxon>
        <taxon>Gigartinaceae</taxon>
        <taxon>Chondrus</taxon>
    </lineage>
</organism>
<keyword evidence="2" id="KW-1133">Transmembrane helix</keyword>
<dbReference type="EMBL" id="HG002134">
    <property type="protein sequence ID" value="CDF40178.1"/>
    <property type="molecule type" value="Genomic_DNA"/>
</dbReference>
<dbReference type="GeneID" id="17318174"/>
<protein>
    <submittedName>
        <fullName evidence="4">Uncharacterized protein</fullName>
    </submittedName>
</protein>
<keyword evidence="2" id="KW-0812">Transmembrane</keyword>
<proteinExistence type="predicted"/>
<feature type="transmembrane region" description="Helical" evidence="2">
    <location>
        <begin position="407"/>
        <end position="431"/>
    </location>
</feature>
<evidence type="ECO:0000313" key="4">
    <source>
        <dbReference type="EMBL" id="CDF40178.1"/>
    </source>
</evidence>
<keyword evidence="3" id="KW-0732">Signal</keyword>
<keyword evidence="5" id="KW-1185">Reference proteome</keyword>
<reference evidence="5" key="1">
    <citation type="journal article" date="2013" name="Proc. Natl. Acad. Sci. U.S.A.">
        <title>Genome structure and metabolic features in the red seaweed Chondrus crispus shed light on evolution of the Archaeplastida.</title>
        <authorList>
            <person name="Collen J."/>
            <person name="Porcel B."/>
            <person name="Carre W."/>
            <person name="Ball S.G."/>
            <person name="Chaparro C."/>
            <person name="Tonon T."/>
            <person name="Barbeyron T."/>
            <person name="Michel G."/>
            <person name="Noel B."/>
            <person name="Valentin K."/>
            <person name="Elias M."/>
            <person name="Artiguenave F."/>
            <person name="Arun A."/>
            <person name="Aury J.M."/>
            <person name="Barbosa-Neto J.F."/>
            <person name="Bothwell J.H."/>
            <person name="Bouget F.Y."/>
            <person name="Brillet L."/>
            <person name="Cabello-Hurtado F."/>
            <person name="Capella-Gutierrez S."/>
            <person name="Charrier B."/>
            <person name="Cladiere L."/>
            <person name="Cock J.M."/>
            <person name="Coelho S.M."/>
            <person name="Colleoni C."/>
            <person name="Czjzek M."/>
            <person name="Da Silva C."/>
            <person name="Delage L."/>
            <person name="Denoeud F."/>
            <person name="Deschamps P."/>
            <person name="Dittami S.M."/>
            <person name="Gabaldon T."/>
            <person name="Gachon C.M."/>
            <person name="Groisillier A."/>
            <person name="Herve C."/>
            <person name="Jabbari K."/>
            <person name="Katinka M."/>
            <person name="Kloareg B."/>
            <person name="Kowalczyk N."/>
            <person name="Labadie K."/>
            <person name="Leblanc C."/>
            <person name="Lopez P.J."/>
            <person name="McLachlan D.H."/>
            <person name="Meslet-Cladiere L."/>
            <person name="Moustafa A."/>
            <person name="Nehr Z."/>
            <person name="Nyvall Collen P."/>
            <person name="Panaud O."/>
            <person name="Partensky F."/>
            <person name="Poulain J."/>
            <person name="Rensing S.A."/>
            <person name="Rousvoal S."/>
            <person name="Samson G."/>
            <person name="Symeonidi A."/>
            <person name="Weissenbach J."/>
            <person name="Zambounis A."/>
            <person name="Wincker P."/>
            <person name="Boyen C."/>
        </authorList>
    </citation>
    <scope>NUCLEOTIDE SEQUENCE [LARGE SCALE GENOMIC DNA]</scope>
    <source>
        <strain evidence="5">cv. Stackhouse</strain>
    </source>
</reference>
<sequence>MARLRTWRGALPLLLHLLLALALCCCARALDDDPDDESDSIALSKADIEELGLKDDPLRRQARAKPGRDTLTDTLKSLSLTDKELAELKHMERETLRDVPDTAVFHGSDDKRPVDAAPPPGMVAPPRAERDVPRPDQPDEHDAARKRAEAAEEKVAAVQKEVQESKREAEERKKEADALKAKVTLLTRTLEGQKEDAEAARMEMEQSRDAYEQKLEAERTEYHNEKEELNSAIEERKRAFDELYEEKQVLGQILDEEQKTLHDLQEKIQHPDLGLWIRQRAERAAILVETPETDAMKFYARKYMAPKVTKMRHRLALLEKRVEKSVDHLLPSQYGSVVALMLCIGLIGFPVFVTMSTVVTVTKSVSLRQYVLLGNVFLTAFSSGLCIAGILLQQDPLQTLYEASESMFVILQLAAAVVFPVFIGVIFCAVLKARDQEDLFVFGCELVFYILVGLNYRARVWRPAMLGRNIETSRMMYVVYVIDFLSMTALTISSAKVGQSRLPSFVGDSYVDVERDLSAGANKSDEAGGAGPRSSLGALGSGLMKAAISGDHSAGKEE</sequence>
<dbReference type="KEGG" id="ccp:CHC_T00007035001"/>
<feature type="chain" id="PRO_5004443513" evidence="3">
    <location>
        <begin position="30"/>
        <end position="558"/>
    </location>
</feature>
<feature type="transmembrane region" description="Helical" evidence="2">
    <location>
        <begin position="370"/>
        <end position="392"/>
    </location>
</feature>
<dbReference type="Gramene" id="CDF40178">
    <property type="protein sequence ID" value="CDF40178"/>
    <property type="gene ID" value="CHC_T00007035001"/>
</dbReference>
<accession>R7QQZ2</accession>
<evidence type="ECO:0000313" key="5">
    <source>
        <dbReference type="Proteomes" id="UP000012073"/>
    </source>
</evidence>
<keyword evidence="2" id="KW-0472">Membrane</keyword>
<evidence type="ECO:0000256" key="3">
    <source>
        <dbReference type="SAM" id="SignalP"/>
    </source>
</evidence>
<feature type="signal peptide" evidence="3">
    <location>
        <begin position="1"/>
        <end position="29"/>
    </location>
</feature>
<evidence type="ECO:0000256" key="2">
    <source>
        <dbReference type="SAM" id="Phobius"/>
    </source>
</evidence>
<feature type="transmembrane region" description="Helical" evidence="2">
    <location>
        <begin position="438"/>
        <end position="456"/>
    </location>
</feature>
<feature type="transmembrane region" description="Helical" evidence="2">
    <location>
        <begin position="476"/>
        <end position="495"/>
    </location>
</feature>
<dbReference type="Proteomes" id="UP000012073">
    <property type="component" value="Unassembled WGS sequence"/>
</dbReference>
<dbReference type="OMA" id="ERTEYHN"/>
<feature type="compositionally biased region" description="Basic and acidic residues" evidence="1">
    <location>
        <begin position="127"/>
        <end position="154"/>
    </location>
</feature>
<dbReference type="Gene3D" id="1.10.287.1490">
    <property type="match status" value="1"/>
</dbReference>
<feature type="transmembrane region" description="Helical" evidence="2">
    <location>
        <begin position="334"/>
        <end position="358"/>
    </location>
</feature>
<feature type="compositionally biased region" description="Basic and acidic residues" evidence="1">
    <location>
        <begin position="91"/>
        <end position="100"/>
    </location>
</feature>
<dbReference type="RefSeq" id="XP_005710472.1">
    <property type="nucleotide sequence ID" value="XM_005710415.1"/>
</dbReference>
<gene>
    <name evidence="4" type="ORF">CHC_T00007035001</name>
</gene>